<evidence type="ECO:0000256" key="1">
    <source>
        <dbReference type="ARBA" id="ARBA00006987"/>
    </source>
</evidence>
<protein>
    <submittedName>
        <fullName evidence="3">Tripartite-type tricarboxylate transporter receptor subunit TctC</fullName>
    </submittedName>
</protein>
<reference evidence="3 4" key="1">
    <citation type="submission" date="2020-08" db="EMBL/GenBank/DDBJ databases">
        <title>Genomic Encyclopedia of Type Strains, Phase IV (KMG-IV): sequencing the most valuable type-strain genomes for metagenomic binning, comparative biology and taxonomic classification.</title>
        <authorList>
            <person name="Goeker M."/>
        </authorList>
    </citation>
    <scope>NUCLEOTIDE SEQUENCE [LARGE SCALE GENOMIC DNA]</scope>
    <source>
        <strain evidence="3 4">DSM 19979</strain>
    </source>
</reference>
<sequence>MSPTRRALLASPLALPLASPALLPAAQAQGTFPARPLRMVLPQPPGSANDAVARVIAEPMSRVLGQPVVVENRPGANGIVAINFLKQQAPDGTAMLLSGVSQLSFNPHLYPNLPYDPVRDFTYVAPVTDAPFILLASKRSGITSVAQLLERARAAPERITYASAGIGNSTHLSVEMIADRAGVRFTHVPYSGTAQALTSVISGETDIMIIVLAVALGQVRAGAITPLALVAPRRLPFLPDLPTQAEAGIDAPIMPGWFGLLGPAGVPEPVVNTVNAAVQSALNDANVQRRLAEVVLVLIPGSPADLLARMRQDSEVWGQFIRARGLRPE</sequence>
<dbReference type="Proteomes" id="UP000553193">
    <property type="component" value="Unassembled WGS sequence"/>
</dbReference>
<dbReference type="PROSITE" id="PS51318">
    <property type="entry name" value="TAT"/>
    <property type="match status" value="1"/>
</dbReference>
<keyword evidence="3" id="KW-0675">Receptor</keyword>
<organism evidence="3 4">
    <name type="scientific">Roseococcus suduntuyensis</name>
    <dbReference type="NCBI Taxonomy" id="455361"/>
    <lineage>
        <taxon>Bacteria</taxon>
        <taxon>Pseudomonadati</taxon>
        <taxon>Pseudomonadota</taxon>
        <taxon>Alphaproteobacteria</taxon>
        <taxon>Acetobacterales</taxon>
        <taxon>Roseomonadaceae</taxon>
        <taxon>Roseococcus</taxon>
    </lineage>
</organism>
<comment type="similarity">
    <text evidence="1">Belongs to the UPF0065 (bug) family.</text>
</comment>
<dbReference type="PIRSF" id="PIRSF017082">
    <property type="entry name" value="YflP"/>
    <property type="match status" value="1"/>
</dbReference>
<name>A0A840ACW2_9PROT</name>
<comment type="caution">
    <text evidence="3">The sequence shown here is derived from an EMBL/GenBank/DDBJ whole genome shotgun (WGS) entry which is preliminary data.</text>
</comment>
<keyword evidence="4" id="KW-1185">Reference proteome</keyword>
<dbReference type="RefSeq" id="WP_207018135.1">
    <property type="nucleotide sequence ID" value="NZ_JACIDJ010000003.1"/>
</dbReference>
<dbReference type="Gene3D" id="3.40.190.150">
    <property type="entry name" value="Bordetella uptake gene, domain 1"/>
    <property type="match status" value="1"/>
</dbReference>
<dbReference type="InterPro" id="IPR005064">
    <property type="entry name" value="BUG"/>
</dbReference>
<dbReference type="EMBL" id="JACIDJ010000003">
    <property type="protein sequence ID" value="MBB3898762.1"/>
    <property type="molecule type" value="Genomic_DNA"/>
</dbReference>
<dbReference type="AlphaFoldDB" id="A0A840ACW2"/>
<dbReference type="SUPFAM" id="SSF53850">
    <property type="entry name" value="Periplasmic binding protein-like II"/>
    <property type="match status" value="1"/>
</dbReference>
<evidence type="ECO:0000313" key="3">
    <source>
        <dbReference type="EMBL" id="MBB3898762.1"/>
    </source>
</evidence>
<gene>
    <name evidence="3" type="ORF">GGQ83_002205</name>
</gene>
<dbReference type="PANTHER" id="PTHR42928:SF5">
    <property type="entry name" value="BLR1237 PROTEIN"/>
    <property type="match status" value="1"/>
</dbReference>
<proteinExistence type="inferred from homology"/>
<feature type="chain" id="PRO_5032448294" evidence="2">
    <location>
        <begin position="29"/>
        <end position="329"/>
    </location>
</feature>
<dbReference type="Gene3D" id="3.40.190.10">
    <property type="entry name" value="Periplasmic binding protein-like II"/>
    <property type="match status" value="1"/>
</dbReference>
<feature type="signal peptide" evidence="2">
    <location>
        <begin position="1"/>
        <end position="28"/>
    </location>
</feature>
<dbReference type="CDD" id="cd07012">
    <property type="entry name" value="PBP2_Bug_TTT"/>
    <property type="match status" value="1"/>
</dbReference>
<evidence type="ECO:0000313" key="4">
    <source>
        <dbReference type="Proteomes" id="UP000553193"/>
    </source>
</evidence>
<dbReference type="InterPro" id="IPR006311">
    <property type="entry name" value="TAT_signal"/>
</dbReference>
<accession>A0A840ACW2</accession>
<keyword evidence="2" id="KW-0732">Signal</keyword>
<dbReference type="PANTHER" id="PTHR42928">
    <property type="entry name" value="TRICARBOXYLATE-BINDING PROTEIN"/>
    <property type="match status" value="1"/>
</dbReference>
<dbReference type="InterPro" id="IPR042100">
    <property type="entry name" value="Bug_dom1"/>
</dbReference>
<dbReference type="Pfam" id="PF03401">
    <property type="entry name" value="TctC"/>
    <property type="match status" value="1"/>
</dbReference>
<evidence type="ECO:0000256" key="2">
    <source>
        <dbReference type="SAM" id="SignalP"/>
    </source>
</evidence>